<dbReference type="Proteomes" id="UP001302126">
    <property type="component" value="Unassembled WGS sequence"/>
</dbReference>
<protein>
    <recommendedName>
        <fullName evidence="7">Zn(2)-C6 fungal-type domain-containing protein</fullName>
    </recommendedName>
</protein>
<dbReference type="GO" id="GO:0008270">
    <property type="term" value="F:zinc ion binding"/>
    <property type="evidence" value="ECO:0007669"/>
    <property type="project" value="InterPro"/>
</dbReference>
<dbReference type="GO" id="GO:0000981">
    <property type="term" value="F:DNA-binding transcription factor activity, RNA polymerase II-specific"/>
    <property type="evidence" value="ECO:0007669"/>
    <property type="project" value="InterPro"/>
</dbReference>
<dbReference type="SMART" id="SM00906">
    <property type="entry name" value="Fungal_trans"/>
    <property type="match status" value="1"/>
</dbReference>
<dbReference type="GO" id="GO:0005634">
    <property type="term" value="C:nucleus"/>
    <property type="evidence" value="ECO:0007669"/>
    <property type="project" value="UniProtKB-SubCell"/>
</dbReference>
<feature type="compositionally biased region" description="Pro residues" evidence="6">
    <location>
        <begin position="612"/>
        <end position="626"/>
    </location>
</feature>
<reference evidence="8" key="1">
    <citation type="journal article" date="2023" name="Mol. Phylogenet. Evol.">
        <title>Genome-scale phylogeny and comparative genomics of the fungal order Sordariales.</title>
        <authorList>
            <person name="Hensen N."/>
            <person name="Bonometti L."/>
            <person name="Westerberg I."/>
            <person name="Brannstrom I.O."/>
            <person name="Guillou S."/>
            <person name="Cros-Aarteil S."/>
            <person name="Calhoun S."/>
            <person name="Haridas S."/>
            <person name="Kuo A."/>
            <person name="Mondo S."/>
            <person name="Pangilinan J."/>
            <person name="Riley R."/>
            <person name="LaButti K."/>
            <person name="Andreopoulos B."/>
            <person name="Lipzen A."/>
            <person name="Chen C."/>
            <person name="Yan M."/>
            <person name="Daum C."/>
            <person name="Ng V."/>
            <person name="Clum A."/>
            <person name="Steindorff A."/>
            <person name="Ohm R.A."/>
            <person name="Martin F."/>
            <person name="Silar P."/>
            <person name="Natvig D.O."/>
            <person name="Lalanne C."/>
            <person name="Gautier V."/>
            <person name="Ament-Velasquez S.L."/>
            <person name="Kruys A."/>
            <person name="Hutchinson M.I."/>
            <person name="Powell A.J."/>
            <person name="Barry K."/>
            <person name="Miller A.N."/>
            <person name="Grigoriev I.V."/>
            <person name="Debuchy R."/>
            <person name="Gladieux P."/>
            <person name="Hiltunen Thoren M."/>
            <person name="Johannesson H."/>
        </authorList>
    </citation>
    <scope>NUCLEOTIDE SEQUENCE</scope>
    <source>
        <strain evidence="8">PSN309</strain>
    </source>
</reference>
<accession>A0AAN7AGL5</accession>
<dbReference type="PROSITE" id="PS00463">
    <property type="entry name" value="ZN2_CY6_FUNGAL_1"/>
    <property type="match status" value="2"/>
</dbReference>
<dbReference type="CDD" id="cd12148">
    <property type="entry name" value="fungal_TF_MHR"/>
    <property type="match status" value="1"/>
</dbReference>
<dbReference type="InterPro" id="IPR050815">
    <property type="entry name" value="TF_fung"/>
</dbReference>
<evidence type="ECO:0000256" key="5">
    <source>
        <dbReference type="ARBA" id="ARBA00023242"/>
    </source>
</evidence>
<keyword evidence="5" id="KW-0539">Nucleus</keyword>
<evidence type="ECO:0000256" key="2">
    <source>
        <dbReference type="ARBA" id="ARBA00022723"/>
    </source>
</evidence>
<evidence type="ECO:0000313" key="8">
    <source>
        <dbReference type="EMBL" id="KAK4185889.1"/>
    </source>
</evidence>
<keyword evidence="3" id="KW-0805">Transcription regulation</keyword>
<dbReference type="PROSITE" id="PS50048">
    <property type="entry name" value="ZN2_CY6_FUNGAL_2"/>
    <property type="match status" value="2"/>
</dbReference>
<evidence type="ECO:0000259" key="7">
    <source>
        <dbReference type="PROSITE" id="PS50048"/>
    </source>
</evidence>
<feature type="domain" description="Zn(2)-C6 fungal-type" evidence="7">
    <location>
        <begin position="77"/>
        <end position="107"/>
    </location>
</feature>
<reference evidence="8" key="2">
    <citation type="submission" date="2023-05" db="EMBL/GenBank/DDBJ databases">
        <authorList>
            <consortium name="Lawrence Berkeley National Laboratory"/>
            <person name="Steindorff A."/>
            <person name="Hensen N."/>
            <person name="Bonometti L."/>
            <person name="Westerberg I."/>
            <person name="Brannstrom I.O."/>
            <person name="Guillou S."/>
            <person name="Cros-Aarteil S."/>
            <person name="Calhoun S."/>
            <person name="Haridas S."/>
            <person name="Kuo A."/>
            <person name="Mondo S."/>
            <person name="Pangilinan J."/>
            <person name="Riley R."/>
            <person name="Labutti K."/>
            <person name="Andreopoulos B."/>
            <person name="Lipzen A."/>
            <person name="Chen C."/>
            <person name="Yanf M."/>
            <person name="Daum C."/>
            <person name="Ng V."/>
            <person name="Clum A."/>
            <person name="Ohm R."/>
            <person name="Martin F."/>
            <person name="Silar P."/>
            <person name="Natvig D."/>
            <person name="Lalanne C."/>
            <person name="Gautier V."/>
            <person name="Ament-Velasquez S.L."/>
            <person name="Kruys A."/>
            <person name="Hutchinson M.I."/>
            <person name="Powell A.J."/>
            <person name="Barry K."/>
            <person name="Miller A.N."/>
            <person name="Grigoriev I.V."/>
            <person name="Debuchy R."/>
            <person name="Gladieux P."/>
            <person name="Thoren M.H."/>
            <person name="Johannesson H."/>
        </authorList>
    </citation>
    <scope>NUCLEOTIDE SEQUENCE</scope>
    <source>
        <strain evidence="8">PSN309</strain>
    </source>
</reference>
<dbReference type="PANTHER" id="PTHR47338:SF7">
    <property type="entry name" value="ZN(II)2CYS6 TRANSCRIPTION FACTOR (EUROFUNG)"/>
    <property type="match status" value="1"/>
</dbReference>
<feature type="compositionally biased region" description="Polar residues" evidence="6">
    <location>
        <begin position="115"/>
        <end position="126"/>
    </location>
</feature>
<dbReference type="Gene3D" id="4.10.240.10">
    <property type="entry name" value="Zn(2)-C6 fungal-type DNA-binding domain"/>
    <property type="match status" value="2"/>
</dbReference>
<comment type="subcellular location">
    <subcellularLocation>
        <location evidence="1">Nucleus</location>
    </subcellularLocation>
</comment>
<evidence type="ECO:0000256" key="4">
    <source>
        <dbReference type="ARBA" id="ARBA00023163"/>
    </source>
</evidence>
<dbReference type="Pfam" id="PF04082">
    <property type="entry name" value="Fungal_trans"/>
    <property type="match status" value="1"/>
</dbReference>
<keyword evidence="9" id="KW-1185">Reference proteome</keyword>
<dbReference type="SMART" id="SM00066">
    <property type="entry name" value="GAL4"/>
    <property type="match status" value="2"/>
</dbReference>
<evidence type="ECO:0000313" key="9">
    <source>
        <dbReference type="Proteomes" id="UP001302126"/>
    </source>
</evidence>
<feature type="region of interest" description="Disordered" evidence="6">
    <location>
        <begin position="592"/>
        <end position="633"/>
    </location>
</feature>
<feature type="compositionally biased region" description="Polar residues" evidence="6">
    <location>
        <begin position="138"/>
        <end position="150"/>
    </location>
</feature>
<feature type="domain" description="Zn(2)-C6 fungal-type" evidence="7">
    <location>
        <begin position="14"/>
        <end position="44"/>
    </location>
</feature>
<dbReference type="AlphaFoldDB" id="A0AAN7AGL5"/>
<proteinExistence type="predicted"/>
<organism evidence="8 9">
    <name type="scientific">Podospora australis</name>
    <dbReference type="NCBI Taxonomy" id="1536484"/>
    <lineage>
        <taxon>Eukaryota</taxon>
        <taxon>Fungi</taxon>
        <taxon>Dikarya</taxon>
        <taxon>Ascomycota</taxon>
        <taxon>Pezizomycotina</taxon>
        <taxon>Sordariomycetes</taxon>
        <taxon>Sordariomycetidae</taxon>
        <taxon>Sordariales</taxon>
        <taxon>Podosporaceae</taxon>
        <taxon>Podospora</taxon>
    </lineage>
</organism>
<dbReference type="PANTHER" id="PTHR47338">
    <property type="entry name" value="ZN(II)2CYS6 TRANSCRIPTION FACTOR (EUROFUNG)-RELATED"/>
    <property type="match status" value="1"/>
</dbReference>
<keyword evidence="4" id="KW-0804">Transcription</keyword>
<dbReference type="InterPro" id="IPR036864">
    <property type="entry name" value="Zn2-C6_fun-type_DNA-bd_sf"/>
</dbReference>
<dbReference type="InterPro" id="IPR007219">
    <property type="entry name" value="XnlR_reg_dom"/>
</dbReference>
<feature type="region of interest" description="Disordered" evidence="6">
    <location>
        <begin position="114"/>
        <end position="153"/>
    </location>
</feature>
<dbReference type="EMBL" id="MU864437">
    <property type="protein sequence ID" value="KAK4185889.1"/>
    <property type="molecule type" value="Genomic_DNA"/>
</dbReference>
<dbReference type="GO" id="GO:0006351">
    <property type="term" value="P:DNA-templated transcription"/>
    <property type="evidence" value="ECO:0007669"/>
    <property type="project" value="InterPro"/>
</dbReference>
<name>A0AAN7AGL5_9PEZI</name>
<evidence type="ECO:0000256" key="1">
    <source>
        <dbReference type="ARBA" id="ARBA00004123"/>
    </source>
</evidence>
<dbReference type="SUPFAM" id="SSF57701">
    <property type="entry name" value="Zn2/Cys6 DNA-binding domain"/>
    <property type="match status" value="2"/>
</dbReference>
<dbReference type="CDD" id="cd00067">
    <property type="entry name" value="GAL4"/>
    <property type="match status" value="2"/>
</dbReference>
<dbReference type="InterPro" id="IPR001138">
    <property type="entry name" value="Zn2Cys6_DnaBD"/>
</dbReference>
<dbReference type="GO" id="GO:0003677">
    <property type="term" value="F:DNA binding"/>
    <property type="evidence" value="ECO:0007669"/>
    <property type="project" value="InterPro"/>
</dbReference>
<comment type="caution">
    <text evidence="8">The sequence shown here is derived from an EMBL/GenBank/DDBJ whole genome shotgun (WGS) entry which is preliminary data.</text>
</comment>
<gene>
    <name evidence="8" type="ORF">QBC35DRAFT_388563</name>
</gene>
<evidence type="ECO:0000256" key="3">
    <source>
        <dbReference type="ARBA" id="ARBA00023015"/>
    </source>
</evidence>
<evidence type="ECO:0000256" key="6">
    <source>
        <dbReference type="SAM" id="MobiDB-lite"/>
    </source>
</evidence>
<dbReference type="Pfam" id="PF00172">
    <property type="entry name" value="Zn_clus"/>
    <property type="match status" value="2"/>
</dbReference>
<keyword evidence="2" id="KW-0479">Metal-binding</keyword>
<sequence length="713" mass="77870">MSASPRPQKKTAHTCVTCRFRKVRCDGQRDVCTTCRRLGLPCSYNDRIGVEVVEAQQGEPNGPAITIPIPRQRVRQACTNCHLKKARCSGATPSCERCRRLSLDCVYRAKKRSLPSVTSPTGTGASPATHEDGHPWHSGQSASSLPSGPTSPVVDNVVGVEQGDTGPSEELVTKAFDAYFRHVHPIPKFSFLHRASLMECYHDGSLDRCLVLALVGITATLTDLGPGMGEYGERCMEEAISICLADVEKKPSIARLQTLVIATKHRLITKQTTGAFMLHAIASRFATALRLNHENPGICFLARESRRRLMWSLYMIDSWISAGQQEVALWPDAERQIQIQLPCNERNFELDLPETTERLRPPPPDPTTGVVPVMPDALGFMALHVRIQWMRSRVLQCASKVITSPSHEDLAALPLQCAKLSGELATFEERLPPSFRWSEANLRLLTYSTRLCVFIMTHVLWRQCHLDLYRLFLSGLREALPQVALQQLDPGFVAHSRQNCYHHARAMADMFAQLLSLGNSAPITDLDLAGCAFQCSRVLYHGLQTSGVNDLGFTPERVRELATVCLRAARQSAAGSAGASLQTDIERLIAGGLQLPEGPPGSPLRTRGMATAPPPQAAQLPQPQPHIPNYDQTLHNSFHMPAAPAATAGPMMGGLSMPMADGITPAPVAPSHTSAVTTGSNAYEEGLGLNFGSDMYGMDWTTIPNVYFPGGNI</sequence>